<dbReference type="Gene3D" id="1.10.530.10">
    <property type="match status" value="1"/>
</dbReference>
<feature type="region of interest" description="Disordered" evidence="1">
    <location>
        <begin position="220"/>
        <end position="241"/>
    </location>
</feature>
<proteinExistence type="predicted"/>
<dbReference type="InterPro" id="IPR008258">
    <property type="entry name" value="Transglycosylase_SLT_dom_1"/>
</dbReference>
<reference evidence="4 5" key="1">
    <citation type="journal article" date="2019" name="Emerg. Microbes Infect.">
        <title>Comprehensive subspecies identification of 175 nontuberculous mycobacteria species based on 7547 genomic profiles.</title>
        <authorList>
            <person name="Matsumoto Y."/>
            <person name="Kinjo T."/>
            <person name="Motooka D."/>
            <person name="Nabeya D."/>
            <person name="Jung N."/>
            <person name="Uechi K."/>
            <person name="Horii T."/>
            <person name="Iida T."/>
            <person name="Fujita J."/>
            <person name="Nakamura S."/>
        </authorList>
    </citation>
    <scope>NUCLEOTIDE SEQUENCE [LARGE SCALE GENOMIC DNA]</scope>
    <source>
        <strain evidence="4 5">JCM 15296</strain>
    </source>
</reference>
<dbReference type="Proteomes" id="UP000465609">
    <property type="component" value="Chromosome"/>
</dbReference>
<feature type="chain" id="PRO_5046649766" description="Transglycosylase SLT domain-containing protein" evidence="2">
    <location>
        <begin position="32"/>
        <end position="307"/>
    </location>
</feature>
<evidence type="ECO:0000313" key="5">
    <source>
        <dbReference type="Proteomes" id="UP000465609"/>
    </source>
</evidence>
<dbReference type="Pfam" id="PF01464">
    <property type="entry name" value="SLT"/>
    <property type="match status" value="1"/>
</dbReference>
<dbReference type="EMBL" id="AP022577">
    <property type="protein sequence ID" value="BBX82253.1"/>
    <property type="molecule type" value="Genomic_DNA"/>
</dbReference>
<feature type="compositionally biased region" description="Low complexity" evidence="1">
    <location>
        <begin position="39"/>
        <end position="56"/>
    </location>
</feature>
<dbReference type="RefSeq" id="WP_138233417.1">
    <property type="nucleotide sequence ID" value="NZ_AP022577.1"/>
</dbReference>
<evidence type="ECO:0000256" key="2">
    <source>
        <dbReference type="SAM" id="SignalP"/>
    </source>
</evidence>
<sequence length="307" mass="31146">MLTLSHGARRILLPAVAAAAFTALSAGIAHADDDQAPQPGTSSDAATASGPDAAPARFAPENNTETDAPSAPTAESDPAQPALLTSDTEPDPAAPALRPVVLVPAPIGSTQLPNSPDPAEWKSALASAPDVVTVADPIPGPAPSRTLVLTQGRTPDHPAVYATSIDKSAIIYTPHPVSHVTDDDITAGLAQAGVNPRLTDLFARATQTIIGGESGGSTNAVNRWDSNARGGRRIDGAPVGSSRGLMQTVPDTFAAFHAPGTSTAIYDPVANIAAAWRYVSARYGVNLDSGMGLGAFMSRGVGHGVGY</sequence>
<accession>A0ABM7I6Q4</accession>
<protein>
    <recommendedName>
        <fullName evidence="3">Transglycosylase SLT domain-containing protein</fullName>
    </recommendedName>
</protein>
<feature type="region of interest" description="Disordered" evidence="1">
    <location>
        <begin position="32"/>
        <end position="94"/>
    </location>
</feature>
<evidence type="ECO:0000313" key="4">
    <source>
        <dbReference type="EMBL" id="BBX82253.1"/>
    </source>
</evidence>
<keyword evidence="2" id="KW-0732">Signal</keyword>
<gene>
    <name evidence="4" type="ORF">MAUB_01260</name>
</gene>
<feature type="domain" description="Transglycosylase SLT" evidence="3">
    <location>
        <begin position="208"/>
        <end position="284"/>
    </location>
</feature>
<feature type="signal peptide" evidence="2">
    <location>
        <begin position="1"/>
        <end position="31"/>
    </location>
</feature>
<evidence type="ECO:0000256" key="1">
    <source>
        <dbReference type="SAM" id="MobiDB-lite"/>
    </source>
</evidence>
<evidence type="ECO:0000259" key="3">
    <source>
        <dbReference type="Pfam" id="PF01464"/>
    </source>
</evidence>
<dbReference type="SUPFAM" id="SSF53955">
    <property type="entry name" value="Lysozyme-like"/>
    <property type="match status" value="1"/>
</dbReference>
<organism evidence="4 5">
    <name type="scientific">Mycolicibacterium aubagnense</name>
    <dbReference type="NCBI Taxonomy" id="319707"/>
    <lineage>
        <taxon>Bacteria</taxon>
        <taxon>Bacillati</taxon>
        <taxon>Actinomycetota</taxon>
        <taxon>Actinomycetes</taxon>
        <taxon>Mycobacteriales</taxon>
        <taxon>Mycobacteriaceae</taxon>
        <taxon>Mycolicibacterium</taxon>
    </lineage>
</organism>
<name>A0ABM7I6Q4_9MYCO</name>
<keyword evidence="5" id="KW-1185">Reference proteome</keyword>
<dbReference type="InterPro" id="IPR023346">
    <property type="entry name" value="Lysozyme-like_dom_sf"/>
</dbReference>